<feature type="chain" id="PRO_5046433623" evidence="3">
    <location>
        <begin position="27"/>
        <end position="386"/>
    </location>
</feature>
<protein>
    <submittedName>
        <fullName evidence="5">Peptidylprolyl isomerase</fullName>
        <ecNumber evidence="5">5.2.1.8</ecNumber>
    </submittedName>
</protein>
<keyword evidence="6" id="KW-1185">Reference proteome</keyword>
<dbReference type="InterPro" id="IPR000297">
    <property type="entry name" value="PPIase_PpiC"/>
</dbReference>
<dbReference type="SUPFAM" id="SSF54534">
    <property type="entry name" value="FKBP-like"/>
    <property type="match status" value="1"/>
</dbReference>
<keyword evidence="1 5" id="KW-0413">Isomerase</keyword>
<dbReference type="EMBL" id="JAYERP010000001">
    <property type="protein sequence ID" value="MEA3571847.1"/>
    <property type="molecule type" value="Genomic_DNA"/>
</dbReference>
<feature type="compositionally biased region" description="Low complexity" evidence="2">
    <location>
        <begin position="325"/>
        <end position="354"/>
    </location>
</feature>
<evidence type="ECO:0000313" key="5">
    <source>
        <dbReference type="EMBL" id="MEA3571847.1"/>
    </source>
</evidence>
<dbReference type="Pfam" id="PF13624">
    <property type="entry name" value="SurA_N_3"/>
    <property type="match status" value="1"/>
</dbReference>
<organism evidence="5 6">
    <name type="scientific">Paenibacillus phoenicis</name>
    <dbReference type="NCBI Taxonomy" id="554117"/>
    <lineage>
        <taxon>Bacteria</taxon>
        <taxon>Bacillati</taxon>
        <taxon>Bacillota</taxon>
        <taxon>Bacilli</taxon>
        <taxon>Bacillales</taxon>
        <taxon>Paenibacillaceae</taxon>
        <taxon>Paenibacillus</taxon>
    </lineage>
</organism>
<evidence type="ECO:0000313" key="6">
    <source>
        <dbReference type="Proteomes" id="UP001292216"/>
    </source>
</evidence>
<evidence type="ECO:0000259" key="4">
    <source>
        <dbReference type="PROSITE" id="PS50198"/>
    </source>
</evidence>
<dbReference type="Pfam" id="PF13616">
    <property type="entry name" value="Rotamase_3"/>
    <property type="match status" value="1"/>
</dbReference>
<comment type="caution">
    <text evidence="5">The sequence shown here is derived from an EMBL/GenBank/DDBJ whole genome shotgun (WGS) entry which is preliminary data.</text>
</comment>
<dbReference type="PROSITE" id="PS50198">
    <property type="entry name" value="PPIC_PPIASE_2"/>
    <property type="match status" value="1"/>
</dbReference>
<feature type="compositionally biased region" description="Gly residues" evidence="2">
    <location>
        <begin position="355"/>
        <end position="369"/>
    </location>
</feature>
<evidence type="ECO:0000256" key="1">
    <source>
        <dbReference type="PROSITE-ProRule" id="PRU00278"/>
    </source>
</evidence>
<keyword evidence="3" id="KW-0732">Signal</keyword>
<dbReference type="Proteomes" id="UP001292216">
    <property type="component" value="Unassembled WGS sequence"/>
</dbReference>
<feature type="compositionally biased region" description="Low complexity" evidence="2">
    <location>
        <begin position="370"/>
        <end position="386"/>
    </location>
</feature>
<dbReference type="GO" id="GO:0003755">
    <property type="term" value="F:peptidyl-prolyl cis-trans isomerase activity"/>
    <property type="evidence" value="ECO:0007669"/>
    <property type="project" value="UniProtKB-EC"/>
</dbReference>
<feature type="signal peptide" evidence="3">
    <location>
        <begin position="1"/>
        <end position="26"/>
    </location>
</feature>
<feature type="region of interest" description="Disordered" evidence="2">
    <location>
        <begin position="324"/>
        <end position="386"/>
    </location>
</feature>
<dbReference type="SUPFAM" id="SSF109998">
    <property type="entry name" value="Triger factor/SurA peptide-binding domain-like"/>
    <property type="match status" value="1"/>
</dbReference>
<keyword evidence="1" id="KW-0697">Rotamase</keyword>
<dbReference type="InterPro" id="IPR027304">
    <property type="entry name" value="Trigger_fact/SurA_dom_sf"/>
</dbReference>
<evidence type="ECO:0000256" key="3">
    <source>
        <dbReference type="SAM" id="SignalP"/>
    </source>
</evidence>
<proteinExistence type="predicted"/>
<dbReference type="InterPro" id="IPR050245">
    <property type="entry name" value="PrsA_foldase"/>
</dbReference>
<reference evidence="5 6" key="1">
    <citation type="submission" date="2023-12" db="EMBL/GenBank/DDBJ databases">
        <title>Whole genome sequencing of Paenibacillus phoenicis isolated from the Phoenix Mars Lander spacecraft assembly facility.</title>
        <authorList>
            <person name="Garcia A."/>
            <person name="Venkateswaran K."/>
        </authorList>
    </citation>
    <scope>NUCLEOTIDE SEQUENCE [LARGE SCALE GENOMIC DNA]</scope>
    <source>
        <strain evidence="5 6">3PO2SA</strain>
    </source>
</reference>
<dbReference type="RefSeq" id="WP_260071390.1">
    <property type="nucleotide sequence ID" value="NZ_CBCSKM010000020.1"/>
</dbReference>
<name>A0ABU5PPY8_9BACL</name>
<dbReference type="PROSITE" id="PS51257">
    <property type="entry name" value="PROKAR_LIPOPROTEIN"/>
    <property type="match status" value="1"/>
</dbReference>
<evidence type="ECO:0000256" key="2">
    <source>
        <dbReference type="SAM" id="MobiDB-lite"/>
    </source>
</evidence>
<feature type="domain" description="PpiC" evidence="4">
    <location>
        <begin position="173"/>
        <end position="276"/>
    </location>
</feature>
<dbReference type="InterPro" id="IPR046357">
    <property type="entry name" value="PPIase_dom_sf"/>
</dbReference>
<dbReference type="PANTHER" id="PTHR47245:SF2">
    <property type="entry name" value="PEPTIDYL-PROLYL CIS-TRANS ISOMERASE HP_0175-RELATED"/>
    <property type="match status" value="1"/>
</dbReference>
<dbReference type="Gene3D" id="3.10.50.40">
    <property type="match status" value="1"/>
</dbReference>
<accession>A0ABU5PPY8</accession>
<gene>
    <name evidence="5" type="ORF">U9M73_18040</name>
</gene>
<sequence>MFQSKRRSWRMLLIALVTVLAFSVMAGCGKNASSGGKDTSKVIATYEGGEITENEFDREQRIVLALQPQMEQFMQMEDFRQYLVKQEIAYEYLEAKADEKTKEAGKKKAEEQFDLMKSSYGEENFKNMLDAQKVSEAEFKDYMVRIYTVMEGERQKISEDDVKKEFEATKQDYTTASVRHILINFTDPDGKERTEEETLKLAKEVKAKLDKGEDFAALAKQYSEDPGSKDNGGLYENVEVSNWVEAFKQAALTQPLNQIGDPVKTEYGYHIIRVESRTEKKFEDLTQEQKDMIQTTLASNKLDEFMAGDLEKKIIKKIDLPKVETSTGENGTGTDTNAGNGSNAGTDAGTNAGTEGSGNAGNTGTGSNTGNGAANNAGSNSGNTSK</sequence>
<dbReference type="PANTHER" id="PTHR47245">
    <property type="entry name" value="PEPTIDYLPROLYL ISOMERASE"/>
    <property type="match status" value="1"/>
</dbReference>
<dbReference type="EC" id="5.2.1.8" evidence="5"/>